<dbReference type="AlphaFoldDB" id="A0A7G5MSN2"/>
<protein>
    <submittedName>
        <fullName evidence="1">Uncharacterized protein</fullName>
    </submittedName>
</protein>
<organism evidence="1 2">
    <name type="scientific">Blautia producta</name>
    <dbReference type="NCBI Taxonomy" id="33035"/>
    <lineage>
        <taxon>Bacteria</taxon>
        <taxon>Bacillati</taxon>
        <taxon>Bacillota</taxon>
        <taxon>Clostridia</taxon>
        <taxon>Lachnospirales</taxon>
        <taxon>Lachnospiraceae</taxon>
        <taxon>Blautia</taxon>
    </lineage>
</organism>
<proteinExistence type="predicted"/>
<sequence length="72" mass="8304">MKEEIKLPYPGLRIDYRRTELGNMTSIVLNGKELYGVKSLKLEVPPCDNPPMLTLEIDVSIFDMTEIPDYMK</sequence>
<gene>
    <name evidence="1" type="ORF">E5259_08490</name>
</gene>
<reference evidence="1 2" key="1">
    <citation type="submission" date="2019-04" db="EMBL/GenBank/DDBJ databases">
        <authorList>
            <person name="Schori C."/>
            <person name="Ahrens C."/>
        </authorList>
    </citation>
    <scope>NUCLEOTIDE SEQUENCE [LARGE SCALE GENOMIC DNA]</scope>
    <source>
        <strain evidence="1 2">DSM 2950</strain>
    </source>
</reference>
<dbReference type="RefSeq" id="WP_018598266.1">
    <property type="nucleotide sequence ID" value="NZ_AP031439.1"/>
</dbReference>
<dbReference type="GeneID" id="75055681"/>
<name>A0A7G5MSN2_9FIRM</name>
<dbReference type="EMBL" id="CP039126">
    <property type="protein sequence ID" value="QMW77625.1"/>
    <property type="molecule type" value="Genomic_DNA"/>
</dbReference>
<evidence type="ECO:0000313" key="2">
    <source>
        <dbReference type="Proteomes" id="UP000515789"/>
    </source>
</evidence>
<dbReference type="Proteomes" id="UP000515789">
    <property type="component" value="Chromosome"/>
</dbReference>
<accession>A0A7G5MSN2</accession>
<evidence type="ECO:0000313" key="1">
    <source>
        <dbReference type="EMBL" id="QMW77625.1"/>
    </source>
</evidence>